<evidence type="ECO:0000259" key="3">
    <source>
        <dbReference type="Pfam" id="PF19077"/>
    </source>
</evidence>
<reference evidence="5 6" key="1">
    <citation type="submission" date="2016-05" db="EMBL/GenBank/DDBJ databases">
        <title>Genome Sequence of Pseudomonas citronellolis Strain SJTE-3, an Estrogens and Persistent Organic Pollutants degradation strain.</title>
        <authorList>
            <person name="Liang R."/>
        </authorList>
    </citation>
    <scope>NUCLEOTIDE SEQUENCE [LARGE SCALE GENOMIC DNA]</scope>
    <source>
        <strain evidence="5 6">SJTE-3</strain>
    </source>
</reference>
<feature type="region of interest" description="Disordered" evidence="1">
    <location>
        <begin position="140"/>
        <end position="267"/>
    </location>
</feature>
<feature type="domain" description="Bacterial Ig" evidence="2">
    <location>
        <begin position="402"/>
        <end position="474"/>
    </location>
</feature>
<dbReference type="Pfam" id="PF19077">
    <property type="entry name" value="Big_13"/>
    <property type="match status" value="2"/>
</dbReference>
<evidence type="ECO:0000259" key="2">
    <source>
        <dbReference type="Pfam" id="PF17936"/>
    </source>
</evidence>
<dbReference type="Gene3D" id="2.60.40.10">
    <property type="entry name" value="Immunoglobulins"/>
    <property type="match status" value="5"/>
</dbReference>
<proteinExistence type="predicted"/>
<feature type="domain" description="Bacterial Ig-like" evidence="3">
    <location>
        <begin position="711"/>
        <end position="790"/>
    </location>
</feature>
<dbReference type="AlphaFoldDB" id="A0A1A9KEE0"/>
<feature type="domain" description="Bacterial Ig" evidence="2">
    <location>
        <begin position="160"/>
        <end position="230"/>
    </location>
</feature>
<name>A0A1A9KEE0_9PSED</name>
<dbReference type="Pfam" id="PF17936">
    <property type="entry name" value="Big_6"/>
    <property type="match status" value="4"/>
</dbReference>
<sequence>MDAIELIAKSSGQVTPVTGNGPLSLSRPGVVKIAAAPEDVQSLSRNGDHLLVRLKTGKVITVENFFQGFDGVHNDLVLQAPDGQLWQAGYEEPWDGMELTRLDSVDELLALQSDDHNVAFGLLVPAAGLGAIGVGNMLTQRDGGGGGSPRSVGPLPEGQAPGAPQILFNNQQGLTGTAEPGSLITLTRPDGSTETATTNADGTWSFLPNPLEDGQSGSVTASNGDGASPAVDTGPADLTPPKDPVVSENNANGLSGTGEAGDTIILTKPDGSTVTTVVDENGNWSFPENPLGNGESGSLVEVDPAGNSSGSVDTGLADLEVPEPPVVTENNGNGLGGTGEPEGIVTVERPDGSTVTAIVDENGNWEFPENPLENGESGSVTITDPAGNVSPPTVTEPADVVAPEPPVVTENNGNGLGGTGEPEGIVTVELPDGSTVTAIVDESGNWEFPENPLENGETGSVTITDPAGNVSPPTITDPADLLPPVLPEGHEWLQLIDDIGEVTGEIAKGGVTDDARPEVIGDCGADSDAVLAFIYFDGVLLGSATVTAGKWSFPLESDLAAGAHQFQVELQDAAGNRSAKSEPWDFTLELPDAPEAPSIDWVQDDQEPLVVELQPGDSTNDRSPIVGGSGVPGSLLTLYVDDQVVGSVTVGEDGKWEIAIADLGADGAKRISADQASAGGPSGPRSEVVEIVLDTQAPARPVIERVYDNLGDQHGDIEPNGVTDDFWPEISGRVEGGDATYVKLFDKGMPIGTATVNADGTWSFTPVSSLGIGQHSLQVIAVDAAGNESPLSDAWSYETYVPPSLEPSITGVRDDYGAEQGALQKEDFTDDSTPVVRGTGRPGDVMELYLQLEDGALNLGTAYLVGSAVIDAKGHWQIESDDLAQYGGYGMKFLYASSYNEGGDRPAPTGAYPIYLEDPAAPEQLRSLSSALDEPQEPGVVEGEGAGLIQQVLGLAVGTGAALPAGPEPDLAGLLTDIRLPRQFQLEADGPRDITEPTGEVFAPLSSGERLDLLGLQHSQQLVL</sequence>
<dbReference type="Proteomes" id="UP000077748">
    <property type="component" value="Chromosome"/>
</dbReference>
<feature type="region of interest" description="Disordered" evidence="1">
    <location>
        <begin position="384"/>
        <end position="420"/>
    </location>
</feature>
<dbReference type="EMBL" id="CP015878">
    <property type="protein sequence ID" value="ANI15902.1"/>
    <property type="molecule type" value="Genomic_DNA"/>
</dbReference>
<evidence type="ECO:0000313" key="5">
    <source>
        <dbReference type="EMBL" id="ANI15902.1"/>
    </source>
</evidence>
<dbReference type="InterPro" id="IPR048051">
    <property type="entry name" value="BapA-like_prefix-like"/>
</dbReference>
<dbReference type="InterPro" id="IPR013783">
    <property type="entry name" value="Ig-like_fold"/>
</dbReference>
<organism evidence="5 6">
    <name type="scientific">Pseudomonas citronellolis</name>
    <dbReference type="NCBI Taxonomy" id="53408"/>
    <lineage>
        <taxon>Bacteria</taxon>
        <taxon>Pseudomonadati</taxon>
        <taxon>Pseudomonadota</taxon>
        <taxon>Gammaproteobacteria</taxon>
        <taxon>Pseudomonadales</taxon>
        <taxon>Pseudomonadaceae</taxon>
        <taxon>Pseudomonas</taxon>
    </lineage>
</organism>
<dbReference type="NCBIfam" id="NF033510">
    <property type="entry name" value="Ca_tandemer"/>
    <property type="match status" value="5"/>
</dbReference>
<feature type="compositionally biased region" description="Low complexity" evidence="1">
    <location>
        <begin position="395"/>
        <end position="413"/>
    </location>
</feature>
<feature type="domain" description="Bacterial Ig-like" evidence="3">
    <location>
        <begin position="502"/>
        <end position="587"/>
    </location>
</feature>
<feature type="compositionally biased region" description="Polar residues" evidence="1">
    <location>
        <begin position="190"/>
        <end position="202"/>
    </location>
</feature>
<dbReference type="InterPro" id="IPR041498">
    <property type="entry name" value="Big_6"/>
</dbReference>
<evidence type="ECO:0000256" key="1">
    <source>
        <dbReference type="SAM" id="MobiDB-lite"/>
    </source>
</evidence>
<gene>
    <name evidence="5" type="ORF">A9C11_18855</name>
</gene>
<protein>
    <recommendedName>
        <fullName evidence="7">BapA prefix-like domain-containing protein</fullName>
    </recommendedName>
</protein>
<dbReference type="Pfam" id="PF22783">
    <property type="entry name" value="BapA_N"/>
    <property type="match status" value="1"/>
</dbReference>
<feature type="domain" description="Bacterial Ig" evidence="2">
    <location>
        <begin position="241"/>
        <end position="314"/>
    </location>
</feature>
<feature type="domain" description="Bacterial Ig" evidence="2">
    <location>
        <begin position="324"/>
        <end position="395"/>
    </location>
</feature>
<accession>A0A1A9KEE0</accession>
<dbReference type="RefSeq" id="WP_064583565.1">
    <property type="nucleotide sequence ID" value="NZ_CP015878.1"/>
</dbReference>
<evidence type="ECO:0000313" key="6">
    <source>
        <dbReference type="Proteomes" id="UP000077748"/>
    </source>
</evidence>
<dbReference type="Gene3D" id="3.30.420.430">
    <property type="match status" value="2"/>
</dbReference>
<dbReference type="NCBIfam" id="NF033677">
    <property type="entry name" value="biofilm_BapA_N"/>
    <property type="match status" value="1"/>
</dbReference>
<feature type="domain" description="Biofilm-associated protein BapA-like prefix-like" evidence="4">
    <location>
        <begin position="1"/>
        <end position="114"/>
    </location>
</feature>
<evidence type="ECO:0008006" key="7">
    <source>
        <dbReference type="Google" id="ProtNLM"/>
    </source>
</evidence>
<feature type="compositionally biased region" description="Polar residues" evidence="1">
    <location>
        <begin position="215"/>
        <end position="225"/>
    </location>
</feature>
<evidence type="ECO:0000259" key="4">
    <source>
        <dbReference type="Pfam" id="PF22783"/>
    </source>
</evidence>
<dbReference type="InterPro" id="IPR044016">
    <property type="entry name" value="Big_13"/>
</dbReference>